<dbReference type="PROSITE" id="PS51585">
    <property type="entry name" value="SAM_MT_TPMT"/>
    <property type="match status" value="1"/>
</dbReference>
<dbReference type="GO" id="GO:0008757">
    <property type="term" value="F:S-adenosylmethionine-dependent methyltransferase activity"/>
    <property type="evidence" value="ECO:0007669"/>
    <property type="project" value="InterPro"/>
</dbReference>
<keyword evidence="2" id="KW-0489">Methyltransferase</keyword>
<gene>
    <name evidence="5" type="ORF">BN946_scf185037.g7</name>
</gene>
<sequence>MPVAYSTDHYGDQKFFGPLQELIGKEKEKGWDEAWKTKLTPWDAGTFQPALQELVESGALDLPRTGRALVPGCGRGYDAVYIAKSLGLDTLGADISAKAVQAAKDYKEAIGGPDNVRFEVTDFFAMDTPAAFDLAYDYTFFIAISPSLRPAWGKQMTKLVKPGGFLITLVFPIEEEYTDAGPPFFVRPEHYAEVLGAGENWEKVWDAVPGKTLDTHVGKERLVVWKRL</sequence>
<reference evidence="5" key="1">
    <citation type="submission" date="2014-01" db="EMBL/GenBank/DDBJ databases">
        <title>The genome of the white-rot fungus Pycnoporus cinnabarinus: a basidiomycete model with a versatile arsenal for lignocellulosic biomass breakdown.</title>
        <authorList>
            <person name="Levasseur A."/>
            <person name="Lomascolo A."/>
            <person name="Ruiz-Duenas F.J."/>
            <person name="Uzan E."/>
            <person name="Piumi F."/>
            <person name="Kues U."/>
            <person name="Ram A.F.J."/>
            <person name="Murat C."/>
            <person name="Haon M."/>
            <person name="Benoit I."/>
            <person name="Arfi Y."/>
            <person name="Chevret D."/>
            <person name="Drula E."/>
            <person name="Kwon M.J."/>
            <person name="Gouret P."/>
            <person name="Lesage-Meessen L."/>
            <person name="Lombard V."/>
            <person name="Mariette J."/>
            <person name="Noirot C."/>
            <person name="Park J."/>
            <person name="Patyshakuliyeva A."/>
            <person name="Wieneger R.A.B."/>
            <person name="Wosten H.A.B."/>
            <person name="Martin F."/>
            <person name="Coutinho P.M."/>
            <person name="de Vries R."/>
            <person name="Martinez A.T."/>
            <person name="Klopp C."/>
            <person name="Pontarotti P."/>
            <person name="Henrissat B."/>
            <person name="Record E."/>
        </authorList>
    </citation>
    <scope>NUCLEOTIDE SEQUENCE [LARGE SCALE GENOMIC DNA]</scope>
    <source>
        <strain evidence="5">BRFM137</strain>
    </source>
</reference>
<keyword evidence="6" id="KW-1185">Reference proteome</keyword>
<dbReference type="Gene3D" id="3.40.50.150">
    <property type="entry name" value="Vaccinia Virus protein VP39"/>
    <property type="match status" value="1"/>
</dbReference>
<dbReference type="Pfam" id="PF05724">
    <property type="entry name" value="TPMT"/>
    <property type="match status" value="1"/>
</dbReference>
<dbReference type="GO" id="GO:0032259">
    <property type="term" value="P:methylation"/>
    <property type="evidence" value="ECO:0007669"/>
    <property type="project" value="UniProtKB-KW"/>
</dbReference>
<dbReference type="InterPro" id="IPR029063">
    <property type="entry name" value="SAM-dependent_MTases_sf"/>
</dbReference>
<dbReference type="STRING" id="5643.A0A060SVD8"/>
<protein>
    <recommendedName>
        <fullName evidence="7">Methyltransferase domain-containing protein</fullName>
    </recommendedName>
</protein>
<evidence type="ECO:0008006" key="7">
    <source>
        <dbReference type="Google" id="ProtNLM"/>
    </source>
</evidence>
<evidence type="ECO:0000256" key="1">
    <source>
        <dbReference type="ARBA" id="ARBA00022553"/>
    </source>
</evidence>
<proteinExistence type="predicted"/>
<keyword evidence="4" id="KW-0949">S-adenosyl-L-methionine</keyword>
<dbReference type="EMBL" id="CCBP010000346">
    <property type="protein sequence ID" value="CDO76184.1"/>
    <property type="molecule type" value="Genomic_DNA"/>
</dbReference>
<dbReference type="PANTHER" id="PTHR32183:SF11">
    <property type="entry name" value="THIOL METHYLTRANSFERASE 2-RELATED"/>
    <property type="match status" value="1"/>
</dbReference>
<name>A0A060SVD8_PYCCI</name>
<dbReference type="OMA" id="RDFISVW"/>
<keyword evidence="3" id="KW-0808">Transferase</keyword>
<dbReference type="InterPro" id="IPR008854">
    <property type="entry name" value="TPMT"/>
</dbReference>
<evidence type="ECO:0000313" key="6">
    <source>
        <dbReference type="Proteomes" id="UP000029665"/>
    </source>
</evidence>
<dbReference type="OrthoDB" id="276151at2759"/>
<dbReference type="AlphaFoldDB" id="A0A060SVD8"/>
<evidence type="ECO:0000256" key="3">
    <source>
        <dbReference type="ARBA" id="ARBA00022679"/>
    </source>
</evidence>
<organism evidence="5 6">
    <name type="scientific">Pycnoporus cinnabarinus</name>
    <name type="common">Cinnabar-red polypore</name>
    <name type="synonym">Trametes cinnabarina</name>
    <dbReference type="NCBI Taxonomy" id="5643"/>
    <lineage>
        <taxon>Eukaryota</taxon>
        <taxon>Fungi</taxon>
        <taxon>Dikarya</taxon>
        <taxon>Basidiomycota</taxon>
        <taxon>Agaricomycotina</taxon>
        <taxon>Agaricomycetes</taxon>
        <taxon>Polyporales</taxon>
        <taxon>Polyporaceae</taxon>
        <taxon>Trametes</taxon>
    </lineage>
</organism>
<comment type="caution">
    <text evidence="5">The sequence shown here is derived from an EMBL/GenBank/DDBJ whole genome shotgun (WGS) entry which is preliminary data.</text>
</comment>
<dbReference type="PANTHER" id="PTHR32183">
    <property type="match status" value="1"/>
</dbReference>
<evidence type="ECO:0000256" key="4">
    <source>
        <dbReference type="ARBA" id="ARBA00022691"/>
    </source>
</evidence>
<dbReference type="Proteomes" id="UP000029665">
    <property type="component" value="Unassembled WGS sequence"/>
</dbReference>
<dbReference type="SUPFAM" id="SSF53335">
    <property type="entry name" value="S-adenosyl-L-methionine-dependent methyltransferases"/>
    <property type="match status" value="1"/>
</dbReference>
<dbReference type="HOGENOM" id="CLU_056435_1_1_1"/>
<evidence type="ECO:0000256" key="2">
    <source>
        <dbReference type="ARBA" id="ARBA00022603"/>
    </source>
</evidence>
<accession>A0A060SVD8</accession>
<evidence type="ECO:0000313" key="5">
    <source>
        <dbReference type="EMBL" id="CDO76184.1"/>
    </source>
</evidence>
<keyword evidence="1" id="KW-0597">Phosphoprotein</keyword>
<dbReference type="CDD" id="cd02440">
    <property type="entry name" value="AdoMet_MTases"/>
    <property type="match status" value="1"/>
</dbReference>